<evidence type="ECO:0000256" key="1">
    <source>
        <dbReference type="ARBA" id="ARBA00004123"/>
    </source>
</evidence>
<evidence type="ECO:0000256" key="3">
    <source>
        <dbReference type="ARBA" id="ARBA00022553"/>
    </source>
</evidence>
<dbReference type="Proteomes" id="UP000826234">
    <property type="component" value="Unassembled WGS sequence"/>
</dbReference>
<dbReference type="InterPro" id="IPR027976">
    <property type="entry name" value="TAF1D"/>
</dbReference>
<keyword evidence="5" id="KW-0238">DNA-binding</keyword>
<reference evidence="12 13" key="1">
    <citation type="journal article" date="2022" name="Gigascience">
        <title>A chromosome-level genome assembly and annotation of the desert horned lizard, Phrynosoma platyrhinos, provides insight into chromosomal rearrangements among reptiles.</title>
        <authorList>
            <person name="Koochekian N."/>
            <person name="Ascanio A."/>
            <person name="Farleigh K."/>
            <person name="Card D.C."/>
            <person name="Schield D.R."/>
            <person name="Castoe T.A."/>
            <person name="Jezkova T."/>
        </authorList>
    </citation>
    <scope>NUCLEOTIDE SEQUENCE [LARGE SCALE GENOMIC DNA]</scope>
    <source>
        <strain evidence="12">NK-2021</strain>
    </source>
</reference>
<gene>
    <name evidence="12" type="ORF">JD844_033423</name>
</gene>
<dbReference type="PANTHER" id="PTHR14562">
    <property type="entry name" value="TATA BOX-BINDING PROTEIN ASSOCIATED FACTOR RNA POLYMERASE I SUBUNIT D"/>
    <property type="match status" value="1"/>
</dbReference>
<keyword evidence="7" id="KW-0539">Nucleus</keyword>
<name>A0ABQ7T634_PHRPL</name>
<organism evidence="12 13">
    <name type="scientific">Phrynosoma platyrhinos</name>
    <name type="common">Desert horned lizard</name>
    <dbReference type="NCBI Taxonomy" id="52577"/>
    <lineage>
        <taxon>Eukaryota</taxon>
        <taxon>Metazoa</taxon>
        <taxon>Chordata</taxon>
        <taxon>Craniata</taxon>
        <taxon>Vertebrata</taxon>
        <taxon>Euteleostomi</taxon>
        <taxon>Lepidosauria</taxon>
        <taxon>Squamata</taxon>
        <taxon>Bifurcata</taxon>
        <taxon>Unidentata</taxon>
        <taxon>Episquamata</taxon>
        <taxon>Toxicofera</taxon>
        <taxon>Iguania</taxon>
        <taxon>Phrynosomatidae</taxon>
        <taxon>Phrynosomatinae</taxon>
        <taxon>Phrynosoma</taxon>
    </lineage>
</organism>
<dbReference type="EMBL" id="JAIPUX010001232">
    <property type="protein sequence ID" value="KAH0625197.1"/>
    <property type="molecule type" value="Genomic_DNA"/>
</dbReference>
<evidence type="ECO:0000256" key="4">
    <source>
        <dbReference type="ARBA" id="ARBA00023015"/>
    </source>
</evidence>
<evidence type="ECO:0000256" key="6">
    <source>
        <dbReference type="ARBA" id="ARBA00023163"/>
    </source>
</evidence>
<evidence type="ECO:0000256" key="7">
    <source>
        <dbReference type="ARBA" id="ARBA00023242"/>
    </source>
</evidence>
<comment type="function">
    <text evidence="8">Component of the transcription factor SL1/TIF-IB complex, which is involved in the assembly of the PIC (preinitiation complex) during RNA polymerase I-dependent transcription. The rate of PIC formation probably is primarily dependent on the rate of association of SL1/TIF-IB with the rDNA promoter. SL1/TIF-IB is involved in stabilization of nucleolar transcription factor 1/UBTF on rDNA. Formation of SL1/TIF-IB excludes the association of TBP with TFIID subunits.</text>
</comment>
<proteinExistence type="predicted"/>
<keyword evidence="3" id="KW-0597">Phosphoprotein</keyword>
<keyword evidence="13" id="KW-1185">Reference proteome</keyword>
<keyword evidence="4" id="KW-0805">Transcription regulation</keyword>
<comment type="subunit">
    <text evidence="9">Component of the transcription factor SL1/TIF-IB complex, composed of TBP and at least TAF1A, TAF1B, TAF1C and TAF1D. Interacts with UBTF.</text>
</comment>
<keyword evidence="6" id="KW-0804">Transcription</keyword>
<evidence type="ECO:0000256" key="9">
    <source>
        <dbReference type="ARBA" id="ARBA00025940"/>
    </source>
</evidence>
<dbReference type="PANTHER" id="PTHR14562:SF3">
    <property type="entry name" value="TATA BOX-BINDING PROTEIN-ASSOCIATED FACTOR RNA POLYMERASE I SUBUNIT D"/>
    <property type="match status" value="1"/>
</dbReference>
<protein>
    <recommendedName>
        <fullName evidence="2">TATA box-binding protein-associated factor RNA polymerase I subunit D</fullName>
    </recommendedName>
    <alternativeName>
        <fullName evidence="11">TATA box-binding protein-associated factor 1D</fullName>
    </alternativeName>
    <alternativeName>
        <fullName evidence="10">Transcription initiation factor SL1/TIF-IB subunit D</fullName>
    </alternativeName>
</protein>
<evidence type="ECO:0000256" key="5">
    <source>
        <dbReference type="ARBA" id="ARBA00023125"/>
    </source>
</evidence>
<sequence>MADVAEKEGSALDCVGPSQDLPQLEVCSAAPLPDHEVSKKTNSGLCSLKQSRKRAKTARCGSSSENTVGGRTLGVSSTGSVKSKCCLKLPKPKIDLRALFDYYFVRKQHKKKRRRSKRWWINETTTCRKRRKPPEGQYPKIPVIERKKRYRDRGLQFPFLEKLCGRRYMPFRLVHRYEQAALQGYLRYIETLKYEHYIKKSLTKLNAGDDLENESLESRKYKYLDDDGSLSPIEETRS</sequence>
<dbReference type="Pfam" id="PF15333">
    <property type="entry name" value="TAF1D"/>
    <property type="match status" value="1"/>
</dbReference>
<evidence type="ECO:0000256" key="2">
    <source>
        <dbReference type="ARBA" id="ARBA00018992"/>
    </source>
</evidence>
<comment type="subcellular location">
    <subcellularLocation>
        <location evidence="1">Nucleus</location>
    </subcellularLocation>
</comment>
<comment type="caution">
    <text evidence="12">The sequence shown here is derived from an EMBL/GenBank/DDBJ whole genome shotgun (WGS) entry which is preliminary data.</text>
</comment>
<evidence type="ECO:0000256" key="8">
    <source>
        <dbReference type="ARBA" id="ARBA00025110"/>
    </source>
</evidence>
<evidence type="ECO:0000313" key="13">
    <source>
        <dbReference type="Proteomes" id="UP000826234"/>
    </source>
</evidence>
<evidence type="ECO:0000256" key="10">
    <source>
        <dbReference type="ARBA" id="ARBA00030353"/>
    </source>
</evidence>
<evidence type="ECO:0000313" key="12">
    <source>
        <dbReference type="EMBL" id="KAH0625197.1"/>
    </source>
</evidence>
<evidence type="ECO:0000256" key="11">
    <source>
        <dbReference type="ARBA" id="ARBA00032499"/>
    </source>
</evidence>
<accession>A0ABQ7T634</accession>